<dbReference type="Proteomes" id="UP000019132">
    <property type="component" value="Unassembled WGS sequence"/>
</dbReference>
<organism evidence="4 5">
    <name type="scientific">Globisporangium ultimum (strain ATCC 200006 / CBS 805.95 / DAOM BR144)</name>
    <name type="common">Pythium ultimum</name>
    <dbReference type="NCBI Taxonomy" id="431595"/>
    <lineage>
        <taxon>Eukaryota</taxon>
        <taxon>Sar</taxon>
        <taxon>Stramenopiles</taxon>
        <taxon>Oomycota</taxon>
        <taxon>Peronosporomycetes</taxon>
        <taxon>Pythiales</taxon>
        <taxon>Pythiaceae</taxon>
        <taxon>Globisporangium</taxon>
    </lineage>
</organism>
<dbReference type="InterPro" id="IPR036034">
    <property type="entry name" value="PDZ_sf"/>
</dbReference>
<dbReference type="VEuPathDB" id="FungiDB:PYU1_G008360"/>
<feature type="coiled-coil region" evidence="1">
    <location>
        <begin position="193"/>
        <end position="263"/>
    </location>
</feature>
<feature type="region of interest" description="Disordered" evidence="2">
    <location>
        <begin position="126"/>
        <end position="187"/>
    </location>
</feature>
<feature type="coiled-coil region" evidence="1">
    <location>
        <begin position="298"/>
        <end position="325"/>
    </location>
</feature>
<dbReference type="PROSITE" id="PS50106">
    <property type="entry name" value="PDZ"/>
    <property type="match status" value="1"/>
</dbReference>
<dbReference type="Gene3D" id="2.30.42.10">
    <property type="match status" value="1"/>
</dbReference>
<reference evidence="4" key="3">
    <citation type="submission" date="2015-02" db="UniProtKB">
        <authorList>
            <consortium name="EnsemblProtists"/>
        </authorList>
    </citation>
    <scope>IDENTIFICATION</scope>
    <source>
        <strain evidence="4">DAOM BR144</strain>
    </source>
</reference>
<reference evidence="5" key="1">
    <citation type="journal article" date="2010" name="Genome Biol.">
        <title>Genome sequence of the necrotrophic plant pathogen Pythium ultimum reveals original pathogenicity mechanisms and effector repertoire.</title>
        <authorList>
            <person name="Levesque C.A."/>
            <person name="Brouwer H."/>
            <person name="Cano L."/>
            <person name="Hamilton J.P."/>
            <person name="Holt C."/>
            <person name="Huitema E."/>
            <person name="Raffaele S."/>
            <person name="Robideau G.P."/>
            <person name="Thines M."/>
            <person name="Win J."/>
            <person name="Zerillo M.M."/>
            <person name="Beakes G.W."/>
            <person name="Boore J.L."/>
            <person name="Busam D."/>
            <person name="Dumas B."/>
            <person name="Ferriera S."/>
            <person name="Fuerstenberg S.I."/>
            <person name="Gachon C.M."/>
            <person name="Gaulin E."/>
            <person name="Govers F."/>
            <person name="Grenville-Briggs L."/>
            <person name="Horner N."/>
            <person name="Hostetler J."/>
            <person name="Jiang R.H."/>
            <person name="Johnson J."/>
            <person name="Krajaejun T."/>
            <person name="Lin H."/>
            <person name="Meijer H.J."/>
            <person name="Moore B."/>
            <person name="Morris P."/>
            <person name="Phuntmart V."/>
            <person name="Puiu D."/>
            <person name="Shetty J."/>
            <person name="Stajich J.E."/>
            <person name="Tripathy S."/>
            <person name="Wawra S."/>
            <person name="van West P."/>
            <person name="Whitty B.R."/>
            <person name="Coutinho P.M."/>
            <person name="Henrissat B."/>
            <person name="Martin F."/>
            <person name="Thomas P.D."/>
            <person name="Tyler B.M."/>
            <person name="De Vries R.P."/>
            <person name="Kamoun S."/>
            <person name="Yandell M."/>
            <person name="Tisserat N."/>
            <person name="Buell C.R."/>
        </authorList>
    </citation>
    <scope>NUCLEOTIDE SEQUENCE</scope>
    <source>
        <strain evidence="5">DAOM:BR144</strain>
    </source>
</reference>
<feature type="domain" description="PDZ" evidence="3">
    <location>
        <begin position="1"/>
        <end position="69"/>
    </location>
</feature>
<name>K3WTT0_GLOUD</name>
<protein>
    <recommendedName>
        <fullName evidence="3">PDZ domain-containing protein</fullName>
    </recommendedName>
</protein>
<evidence type="ECO:0000256" key="1">
    <source>
        <dbReference type="SAM" id="Coils"/>
    </source>
</evidence>
<keyword evidence="5" id="KW-1185">Reference proteome</keyword>
<evidence type="ECO:0000256" key="2">
    <source>
        <dbReference type="SAM" id="MobiDB-lite"/>
    </source>
</evidence>
<dbReference type="Pfam" id="PF00595">
    <property type="entry name" value="PDZ"/>
    <property type="match status" value="1"/>
</dbReference>
<dbReference type="EMBL" id="GL376613">
    <property type="status" value="NOT_ANNOTATED_CDS"/>
    <property type="molecule type" value="Genomic_DNA"/>
</dbReference>
<reference evidence="5" key="2">
    <citation type="submission" date="2010-04" db="EMBL/GenBank/DDBJ databases">
        <authorList>
            <person name="Buell R."/>
            <person name="Hamilton J."/>
            <person name="Hostetler J."/>
        </authorList>
    </citation>
    <scope>NUCLEOTIDE SEQUENCE [LARGE SCALE GENOMIC DNA]</scope>
    <source>
        <strain evidence="5">DAOM:BR144</strain>
    </source>
</reference>
<sequence length="467" mass="51547">MKIRVMKEGNKLGFGIRHDSQRKLRVSTLQGSSAAAKSPLRLGDILLSVNGINLNDLGFLEVIQHLKATKPGELVFDIERDMNTSPDYKYEFAPNDMLDGGGGDEFLGEAAAYAATNGGRLAGMNGVPGPPRQLSPHSAAVGSNRPSMEMSSSVRISAGEPQRKRARPSAGGVEGGNGNDAASKMEKTHKQVVNTLVLELKKEKAEKVHLEDKNNALRKRLQKMLIECDEVRVKASTEVAAVKDKARREIQELEKALVAARAQLRLNDRGPNVSRTDSLVKDLVACKAQLDRMKRIDAERSTQLTARYNLENRQAEREAHRVREKLIVDFQQQFRQVAKRGLTNGGGGGGGGGGGASGKTDNAQTVTVMYEGIRRLAFLKLFGLVHDYDHYTSSEYQSLMQIHRVLEHDEVADLFGNALSHEERTGFFIVAVAPMDVVYDPSTERLNLVCQWGEQNTIRELARNFRF</sequence>
<evidence type="ECO:0000259" key="3">
    <source>
        <dbReference type="PROSITE" id="PS50106"/>
    </source>
</evidence>
<dbReference type="InParanoid" id="K3WTT0"/>
<dbReference type="InterPro" id="IPR001478">
    <property type="entry name" value="PDZ"/>
</dbReference>
<dbReference type="SUPFAM" id="SSF50156">
    <property type="entry name" value="PDZ domain-like"/>
    <property type="match status" value="1"/>
</dbReference>
<dbReference type="HOGENOM" id="CLU_020508_0_0_1"/>
<proteinExistence type="predicted"/>
<dbReference type="EnsemblProtists" id="PYU1_T008376">
    <property type="protein sequence ID" value="PYU1_T008376"/>
    <property type="gene ID" value="PYU1_G008360"/>
</dbReference>
<accession>K3WTT0</accession>
<dbReference type="eggNOG" id="ENOG502SRWF">
    <property type="taxonomic scope" value="Eukaryota"/>
</dbReference>
<feature type="compositionally biased region" description="Polar residues" evidence="2">
    <location>
        <begin position="144"/>
        <end position="155"/>
    </location>
</feature>
<keyword evidence="1" id="KW-0175">Coiled coil</keyword>
<dbReference type="SMART" id="SM00228">
    <property type="entry name" value="PDZ"/>
    <property type="match status" value="1"/>
</dbReference>
<evidence type="ECO:0000313" key="5">
    <source>
        <dbReference type="Proteomes" id="UP000019132"/>
    </source>
</evidence>
<evidence type="ECO:0000313" key="4">
    <source>
        <dbReference type="EnsemblProtists" id="PYU1_T008376"/>
    </source>
</evidence>
<dbReference type="AlphaFoldDB" id="K3WTT0"/>